<dbReference type="PANTHER" id="PTHR30634">
    <property type="entry name" value="OUTER MEMBRANE LOLAB LIPOPROTEIN INSERTION APPARATUS"/>
    <property type="match status" value="1"/>
</dbReference>
<organism evidence="1 2">
    <name type="scientific">Nocardioides ginsengisoli</name>
    <dbReference type="NCBI Taxonomy" id="363868"/>
    <lineage>
        <taxon>Bacteria</taxon>
        <taxon>Bacillati</taxon>
        <taxon>Actinomycetota</taxon>
        <taxon>Actinomycetes</taxon>
        <taxon>Propionibacteriales</taxon>
        <taxon>Nocardioidaceae</taxon>
        <taxon>Nocardioides</taxon>
    </lineage>
</organism>
<accession>A0ABW3VWR3</accession>
<gene>
    <name evidence="1" type="ORF">ACFQ3F_06140</name>
</gene>
<keyword evidence="2" id="KW-1185">Reference proteome</keyword>
<dbReference type="Pfam" id="PF18934">
    <property type="entry name" value="DUF5682"/>
    <property type="match status" value="1"/>
</dbReference>
<comment type="caution">
    <text evidence="1">The sequence shown here is derived from an EMBL/GenBank/DDBJ whole genome shotgun (WGS) entry which is preliminary data.</text>
</comment>
<evidence type="ECO:0000313" key="2">
    <source>
        <dbReference type="Proteomes" id="UP001597229"/>
    </source>
</evidence>
<dbReference type="Proteomes" id="UP001597229">
    <property type="component" value="Unassembled WGS sequence"/>
</dbReference>
<dbReference type="InterPro" id="IPR043737">
    <property type="entry name" value="DUF5682"/>
</dbReference>
<dbReference type="PANTHER" id="PTHR30634:SF14">
    <property type="match status" value="1"/>
</dbReference>
<sequence length="755" mass="80336">MGRPLPRLPGADLTATPRAGTRVEVLGVRHHGPGSARSVAGALEELDADAVLIEGPPELDSLVRHVGDGLVPPVAGLAYATAEPWRAAFYPMAAFSPEWVALTWAVERGVPVRFADLPAAHSLAPADPDDASDEPAREKRTDPITLLATAAGYDDPERWWEDAVEHRAESSLARFALLREAMAEARASGPVSDDNLRREAAMRKVLRATIKEGHERIALVCGAYHAPALEPAVFPSQAADNKLLSGLAKVKVTATWAPWTAGRLAYASGYGAGVTSPGWYQHLFACWAEDRPGDIVPGWLTRVARALRDDGLDAAPATVVEAVRMAEALSAVRGRPTPGLDELMDAGQTVLCGGSAVPLGLVQRRLVIGEELGQVPDAVPLVPLAEDLARTQRRLRLKPSPTPTTITLDLRKEGQLDRSRLLHRLALLGIPWGTPGDAGRTTGTFKEAWELEWQPEFAVALIEAGLLGTTVLGAAETRVQEAAAAATDLATLGRLVESALVADLPRALATVVDALAAATAHQHDTRALLDAVEPLARTQRYGDVRRADMSRVGEVLGTVVVRSAVELRAACSGLDDDAAAALRGSIDSAQRGIALSGVGADRWREALAGVAADDRVHGSVAGRVNRILLDGGHLPAERAAERLSRQLSVGASPVHAAAWLDGFLEGESVLLLHDPTLLAMVDEWVGRVDESVFEDLLPLLRRTFARFAPAERRQVATRVRNLDEDHADAVPDLDLVAGREAARRVASLLGLEVSA</sequence>
<dbReference type="InterPro" id="IPR050458">
    <property type="entry name" value="LolB"/>
</dbReference>
<reference evidence="2" key="1">
    <citation type="journal article" date="2019" name="Int. J. Syst. Evol. Microbiol.">
        <title>The Global Catalogue of Microorganisms (GCM) 10K type strain sequencing project: providing services to taxonomists for standard genome sequencing and annotation.</title>
        <authorList>
            <consortium name="The Broad Institute Genomics Platform"/>
            <consortium name="The Broad Institute Genome Sequencing Center for Infectious Disease"/>
            <person name="Wu L."/>
            <person name="Ma J."/>
        </authorList>
    </citation>
    <scope>NUCLEOTIDE SEQUENCE [LARGE SCALE GENOMIC DNA]</scope>
    <source>
        <strain evidence="2">CCUG 52478</strain>
    </source>
</reference>
<dbReference type="RefSeq" id="WP_367921403.1">
    <property type="nucleotide sequence ID" value="NZ_BAABAC010000042.1"/>
</dbReference>
<evidence type="ECO:0000313" key="1">
    <source>
        <dbReference type="EMBL" id="MFD1247362.1"/>
    </source>
</evidence>
<name>A0ABW3VWR3_9ACTN</name>
<protein>
    <submittedName>
        <fullName evidence="1">DUF5682 family protein</fullName>
    </submittedName>
</protein>
<dbReference type="EMBL" id="JBHTLX010000008">
    <property type="protein sequence ID" value="MFD1247362.1"/>
    <property type="molecule type" value="Genomic_DNA"/>
</dbReference>
<proteinExistence type="predicted"/>